<gene>
    <name evidence="3" type="ORF">DESME_13460</name>
</gene>
<evidence type="ECO:0000256" key="1">
    <source>
        <dbReference type="SAM" id="Phobius"/>
    </source>
</evidence>
<dbReference type="SUPFAM" id="SSF51261">
    <property type="entry name" value="Duplicated hybrid motif"/>
    <property type="match status" value="1"/>
</dbReference>
<dbReference type="CDD" id="cd12797">
    <property type="entry name" value="M23_peptidase"/>
    <property type="match status" value="1"/>
</dbReference>
<dbReference type="InterPro" id="IPR011055">
    <property type="entry name" value="Dup_hybrid_motif"/>
</dbReference>
<dbReference type="Pfam" id="PF01551">
    <property type="entry name" value="Peptidase_M23"/>
    <property type="match status" value="1"/>
</dbReference>
<dbReference type="HOGENOM" id="CLU_1106673_0_0_9"/>
<dbReference type="PANTHER" id="PTHR21666">
    <property type="entry name" value="PEPTIDASE-RELATED"/>
    <property type="match status" value="1"/>
</dbReference>
<proteinExistence type="predicted"/>
<keyword evidence="4" id="KW-1185">Reference proteome</keyword>
<dbReference type="KEGG" id="dmt:DESME_13460"/>
<accession>W0EFE2</accession>
<protein>
    <submittedName>
        <fullName evidence="3">Peptidase</fullName>
    </submittedName>
</protein>
<feature type="domain" description="M23ase beta-sheet core" evidence="2">
    <location>
        <begin position="147"/>
        <end position="241"/>
    </location>
</feature>
<keyword evidence="1" id="KW-1133">Transmembrane helix</keyword>
<reference evidence="3 4" key="1">
    <citation type="submission" date="2013-12" db="EMBL/GenBank/DDBJ databases">
        <authorList>
            <consortium name="DOE Joint Genome Institute"/>
            <person name="Smidt H."/>
            <person name="Huntemann M."/>
            <person name="Han J."/>
            <person name="Chen A."/>
            <person name="Kyrpides N."/>
            <person name="Mavromatis K."/>
            <person name="Markowitz V."/>
            <person name="Palaniappan K."/>
            <person name="Ivanova N."/>
            <person name="Schaumberg A."/>
            <person name="Pati A."/>
            <person name="Liolios K."/>
            <person name="Nordberg H.P."/>
            <person name="Cantor M.N."/>
            <person name="Hua S.X."/>
            <person name="Woyke T."/>
        </authorList>
    </citation>
    <scope>NUCLEOTIDE SEQUENCE [LARGE SCALE GENOMIC DNA]</scope>
    <source>
        <strain evidence="4">DSM 15288</strain>
    </source>
</reference>
<evidence type="ECO:0000313" key="3">
    <source>
        <dbReference type="EMBL" id="AHF07919.1"/>
    </source>
</evidence>
<dbReference type="eggNOG" id="COG4942">
    <property type="taxonomic scope" value="Bacteria"/>
</dbReference>
<dbReference type="GO" id="GO:0004222">
    <property type="term" value="F:metalloendopeptidase activity"/>
    <property type="evidence" value="ECO:0007669"/>
    <property type="project" value="TreeGrafter"/>
</dbReference>
<keyword evidence="1" id="KW-0812">Transmembrane</keyword>
<dbReference type="RefSeq" id="WP_006715828.1">
    <property type="nucleotide sequence ID" value="NZ_CP007032.1"/>
</dbReference>
<name>W0EFE2_9FIRM</name>
<dbReference type="InterPro" id="IPR016047">
    <property type="entry name" value="M23ase_b-sheet_dom"/>
</dbReference>
<dbReference type="EMBL" id="CP007032">
    <property type="protein sequence ID" value="AHF07919.1"/>
    <property type="molecule type" value="Genomic_DNA"/>
</dbReference>
<feature type="transmembrane region" description="Helical" evidence="1">
    <location>
        <begin position="44"/>
        <end position="68"/>
    </location>
</feature>
<dbReference type="OrthoDB" id="1938544at2"/>
<sequence>MNPFERWDDWEWERAAQEVGRERGMKYEDWPVKRTSQKRRKREILYTWTGIQKKAVLAVTFFLLIFFASKGEDGLSQTIHSMYKGTVQNGDLYAAMNDMAKEALGMGPIGVKSTPVDATMKEKFVPPLSGPVMAAFGTMDSEGKGSIHNGIDVGSALGIPVVAPYIGVVTQVGEDPQLGRLVKLDFSNGWTAVLANLGEVKVQKGQAVQTGEVIGTVGLSAPLKKPWLHFELRKDGQPINPMPYLVPAAK</sequence>
<dbReference type="Gene3D" id="2.70.70.10">
    <property type="entry name" value="Glucose Permease (Domain IIA)"/>
    <property type="match status" value="1"/>
</dbReference>
<keyword evidence="1" id="KW-0472">Membrane</keyword>
<organism evidence="3 4">
    <name type="scientific">Desulfitobacterium metallireducens DSM 15288</name>
    <dbReference type="NCBI Taxonomy" id="871968"/>
    <lineage>
        <taxon>Bacteria</taxon>
        <taxon>Bacillati</taxon>
        <taxon>Bacillota</taxon>
        <taxon>Clostridia</taxon>
        <taxon>Eubacteriales</taxon>
        <taxon>Desulfitobacteriaceae</taxon>
        <taxon>Desulfitobacterium</taxon>
    </lineage>
</organism>
<dbReference type="Proteomes" id="UP000010847">
    <property type="component" value="Chromosome"/>
</dbReference>
<evidence type="ECO:0000259" key="2">
    <source>
        <dbReference type="Pfam" id="PF01551"/>
    </source>
</evidence>
<dbReference type="AlphaFoldDB" id="W0EFE2"/>
<dbReference type="STRING" id="871968.DESME_13460"/>
<evidence type="ECO:0000313" key="4">
    <source>
        <dbReference type="Proteomes" id="UP000010847"/>
    </source>
</evidence>
<dbReference type="InterPro" id="IPR050570">
    <property type="entry name" value="Cell_wall_metabolism_enzyme"/>
</dbReference>
<dbReference type="PANTHER" id="PTHR21666:SF270">
    <property type="entry name" value="MUREIN HYDROLASE ACTIVATOR ENVC"/>
    <property type="match status" value="1"/>
</dbReference>